<dbReference type="OrthoDB" id="9933737at2"/>
<sequence>MKLIHSSKFIIRLMLYIFTFVMYGIIISAASLSFEYLTETEQTNLILLLAFLPTIYIIILYGEFKKIFDEKPGLKDTSKDKKIYLFLVLLWTIIFFSLLIYYFV</sequence>
<keyword evidence="3" id="KW-1185">Reference proteome</keyword>
<dbReference type="EMBL" id="NPMS01000001">
    <property type="protein sequence ID" value="OZU89705.1"/>
    <property type="molecule type" value="Genomic_DNA"/>
</dbReference>
<feature type="transmembrane region" description="Helical" evidence="1">
    <location>
        <begin position="44"/>
        <end position="62"/>
    </location>
</feature>
<evidence type="ECO:0000313" key="2">
    <source>
        <dbReference type="EMBL" id="OZU89705.1"/>
    </source>
</evidence>
<dbReference type="Proteomes" id="UP000216498">
    <property type="component" value="Unassembled WGS sequence"/>
</dbReference>
<name>A0A265ND49_9BACI</name>
<protein>
    <submittedName>
        <fullName evidence="2">Uncharacterized protein</fullName>
    </submittedName>
</protein>
<keyword evidence="1" id="KW-0812">Transmembrane</keyword>
<organism evidence="2 3">
    <name type="scientific">Virgibacillus indicus</name>
    <dbReference type="NCBI Taxonomy" id="2024554"/>
    <lineage>
        <taxon>Bacteria</taxon>
        <taxon>Bacillati</taxon>
        <taxon>Bacillota</taxon>
        <taxon>Bacilli</taxon>
        <taxon>Bacillales</taxon>
        <taxon>Bacillaceae</taxon>
        <taxon>Virgibacillus</taxon>
    </lineage>
</organism>
<evidence type="ECO:0000256" key="1">
    <source>
        <dbReference type="SAM" id="Phobius"/>
    </source>
</evidence>
<proteinExistence type="predicted"/>
<keyword evidence="1" id="KW-0472">Membrane</keyword>
<keyword evidence="1" id="KW-1133">Transmembrane helix</keyword>
<dbReference type="AlphaFoldDB" id="A0A265ND49"/>
<evidence type="ECO:0000313" key="3">
    <source>
        <dbReference type="Proteomes" id="UP000216498"/>
    </source>
</evidence>
<reference evidence="2 3" key="1">
    <citation type="submission" date="2017-08" db="EMBL/GenBank/DDBJ databases">
        <title>Virgibacillus indicus sp. nov. and Virgibacillus profoundi sp. nov, two moderately halophilic bacteria isolated from marine sediment by using the Microfluidic Streak Plate.</title>
        <authorList>
            <person name="Xu B."/>
            <person name="Hu B."/>
            <person name="Wang J."/>
            <person name="Zhu Y."/>
            <person name="Huang L."/>
            <person name="Du W."/>
            <person name="Huang Y."/>
        </authorList>
    </citation>
    <scope>NUCLEOTIDE SEQUENCE [LARGE SCALE GENOMIC DNA]</scope>
    <source>
        <strain evidence="2 3">IO3-P2-C2</strain>
    </source>
</reference>
<gene>
    <name evidence="2" type="ORF">CIL03_00765</name>
</gene>
<dbReference type="RefSeq" id="WP_094883306.1">
    <property type="nucleotide sequence ID" value="NZ_NPMS01000001.1"/>
</dbReference>
<feature type="transmembrane region" description="Helical" evidence="1">
    <location>
        <begin position="9"/>
        <end position="32"/>
    </location>
</feature>
<comment type="caution">
    <text evidence="2">The sequence shown here is derived from an EMBL/GenBank/DDBJ whole genome shotgun (WGS) entry which is preliminary data.</text>
</comment>
<accession>A0A265ND49</accession>
<feature type="transmembrane region" description="Helical" evidence="1">
    <location>
        <begin position="83"/>
        <end position="103"/>
    </location>
</feature>